<name>A0AA47MB64_MERPO</name>
<dbReference type="InterPro" id="IPR050869">
    <property type="entry name" value="H3K4_H4K5_MeTrfase"/>
</dbReference>
<reference evidence="7" key="1">
    <citation type="journal article" date="2023" name="Front. Mar. Sci.">
        <title>A new Merluccius polli reference genome to investigate the effects of global change in West African waters.</title>
        <authorList>
            <person name="Mateo J.L."/>
            <person name="Blanco-Fernandez C."/>
            <person name="Garcia-Vazquez E."/>
            <person name="Machado-Schiaffino G."/>
        </authorList>
    </citation>
    <scope>NUCLEOTIDE SEQUENCE</scope>
    <source>
        <strain evidence="7">C29</strain>
        <tissue evidence="7">Fin</tissue>
    </source>
</reference>
<dbReference type="GO" id="GO:0032259">
    <property type="term" value="P:methylation"/>
    <property type="evidence" value="ECO:0007669"/>
    <property type="project" value="UniProtKB-KW"/>
</dbReference>
<evidence type="ECO:0000256" key="5">
    <source>
        <dbReference type="ARBA" id="ARBA00047571"/>
    </source>
</evidence>
<comment type="caution">
    <text evidence="7">The sequence shown here is derived from an EMBL/GenBank/DDBJ whole genome shotgun (WGS) entry which is preliminary data.</text>
</comment>
<dbReference type="GO" id="GO:0005634">
    <property type="term" value="C:nucleus"/>
    <property type="evidence" value="ECO:0007669"/>
    <property type="project" value="TreeGrafter"/>
</dbReference>
<keyword evidence="8" id="KW-1185">Reference proteome</keyword>
<dbReference type="AlphaFoldDB" id="A0AA47MB64"/>
<dbReference type="EC" id="2.1.1.354" evidence="1"/>
<dbReference type="SUPFAM" id="SSF82199">
    <property type="entry name" value="SET domain"/>
    <property type="match status" value="1"/>
</dbReference>
<dbReference type="Pfam" id="PF00856">
    <property type="entry name" value="SET"/>
    <property type="match status" value="1"/>
</dbReference>
<keyword evidence="2" id="KW-0489">Methyltransferase</keyword>
<evidence type="ECO:0000256" key="1">
    <source>
        <dbReference type="ARBA" id="ARBA00012182"/>
    </source>
</evidence>
<dbReference type="Gene3D" id="2.170.270.10">
    <property type="entry name" value="SET domain"/>
    <property type="match status" value="1"/>
</dbReference>
<dbReference type="FunFam" id="2.170.270.10:FF:000013">
    <property type="entry name" value="Histone-lysine N-methyltransferase SMYD1 isoform 1"/>
    <property type="match status" value="1"/>
</dbReference>
<dbReference type="PROSITE" id="PS50280">
    <property type="entry name" value="SET"/>
    <property type="match status" value="1"/>
</dbReference>
<keyword evidence="3" id="KW-0808">Transferase</keyword>
<comment type="catalytic activity">
    <reaction evidence="5">
        <text>L-lysyl(4)-[histone H3] + 3 S-adenosyl-L-methionine = N(6),N(6),N(6)-trimethyl-L-lysyl(4)-[histone H3] + 3 S-adenosyl-L-homocysteine + 3 H(+)</text>
        <dbReference type="Rhea" id="RHEA:60260"/>
        <dbReference type="Rhea" id="RHEA-COMP:15537"/>
        <dbReference type="Rhea" id="RHEA-COMP:15547"/>
        <dbReference type="ChEBI" id="CHEBI:15378"/>
        <dbReference type="ChEBI" id="CHEBI:29969"/>
        <dbReference type="ChEBI" id="CHEBI:57856"/>
        <dbReference type="ChEBI" id="CHEBI:59789"/>
        <dbReference type="ChEBI" id="CHEBI:61961"/>
        <dbReference type="EC" id="2.1.1.354"/>
    </reaction>
</comment>
<dbReference type="InterPro" id="IPR001214">
    <property type="entry name" value="SET_dom"/>
</dbReference>
<evidence type="ECO:0000313" key="8">
    <source>
        <dbReference type="Proteomes" id="UP001174136"/>
    </source>
</evidence>
<dbReference type="Gene3D" id="1.25.40.970">
    <property type="match status" value="1"/>
</dbReference>
<dbReference type="InterPro" id="IPR046341">
    <property type="entry name" value="SET_dom_sf"/>
</dbReference>
<evidence type="ECO:0000313" key="7">
    <source>
        <dbReference type="EMBL" id="KAK0136871.1"/>
    </source>
</evidence>
<organism evidence="7 8">
    <name type="scientific">Merluccius polli</name>
    <name type="common">Benguela hake</name>
    <name type="synonym">Merluccius cadenati</name>
    <dbReference type="NCBI Taxonomy" id="89951"/>
    <lineage>
        <taxon>Eukaryota</taxon>
        <taxon>Metazoa</taxon>
        <taxon>Chordata</taxon>
        <taxon>Craniata</taxon>
        <taxon>Vertebrata</taxon>
        <taxon>Euteleostomi</taxon>
        <taxon>Actinopterygii</taxon>
        <taxon>Neopterygii</taxon>
        <taxon>Teleostei</taxon>
        <taxon>Neoteleostei</taxon>
        <taxon>Acanthomorphata</taxon>
        <taxon>Zeiogadaria</taxon>
        <taxon>Gadariae</taxon>
        <taxon>Gadiformes</taxon>
        <taxon>Gadoidei</taxon>
        <taxon>Merlucciidae</taxon>
        <taxon>Merluccius</taxon>
    </lineage>
</organism>
<dbReference type="PANTHER" id="PTHR12197:SF288">
    <property type="entry name" value="HISTONE-LYSINE N-METHYLTRANSFERASE SMYD3"/>
    <property type="match status" value="1"/>
</dbReference>
<dbReference type="PANTHER" id="PTHR12197">
    <property type="entry name" value="HISTONE-LYSINE N-METHYLTRANSFERASE SMYD"/>
    <property type="match status" value="1"/>
</dbReference>
<dbReference type="Proteomes" id="UP001174136">
    <property type="component" value="Unassembled WGS sequence"/>
</dbReference>
<gene>
    <name evidence="7" type="primary">SMYD3</name>
    <name evidence="7" type="ORF">N1851_026954</name>
</gene>
<dbReference type="GO" id="GO:0140999">
    <property type="term" value="F:histone H3K4 trimethyltransferase activity"/>
    <property type="evidence" value="ECO:0007669"/>
    <property type="project" value="UniProtKB-EC"/>
</dbReference>
<accession>A0AA47MB64</accession>
<keyword evidence="4" id="KW-0949">S-adenosyl-L-methionine</keyword>
<evidence type="ECO:0000256" key="2">
    <source>
        <dbReference type="ARBA" id="ARBA00022603"/>
    </source>
</evidence>
<dbReference type="EMBL" id="JAOPHQ010005123">
    <property type="protein sequence ID" value="KAK0136871.1"/>
    <property type="molecule type" value="Genomic_DNA"/>
</dbReference>
<dbReference type="InterPro" id="IPR011990">
    <property type="entry name" value="TPR-like_helical_dom_sf"/>
</dbReference>
<proteinExistence type="predicted"/>
<evidence type="ECO:0000256" key="3">
    <source>
        <dbReference type="ARBA" id="ARBA00022679"/>
    </source>
</evidence>
<protein>
    <recommendedName>
        <fullName evidence="1">[histone H3]-lysine(4) N-trimethyltransferase</fullName>
        <ecNumber evidence="1">2.1.1.354</ecNumber>
    </recommendedName>
</protein>
<evidence type="ECO:0000256" key="4">
    <source>
        <dbReference type="ARBA" id="ARBA00022691"/>
    </source>
</evidence>
<evidence type="ECO:0000259" key="6">
    <source>
        <dbReference type="PROSITE" id="PS50280"/>
    </source>
</evidence>
<dbReference type="Gene3D" id="1.25.40.10">
    <property type="entry name" value="Tetratricopeptide repeat domain"/>
    <property type="match status" value="1"/>
</dbReference>
<feature type="domain" description="SET" evidence="6">
    <location>
        <begin position="1"/>
        <end position="91"/>
    </location>
</feature>
<sequence length="279" mass="30957">MRIGPPGICPVCPMASPSLQPHLARVRLVACNCFTISDGELKEVGVGLYPSLSLLNHDCRPNCLIVFEGTKLLLRAIKDICPEEELLISYIDTLSVTADRQRQLSDQYHFTCSCQCCGSQAMDGVMLCGEESAWLPLKEALPRLESLQADSNWKTVLEVCSSLLSAVDGAVPDENVHKLRVTDMALDACVNLGVWTQALMYGMKTLPAYRKYYPDPHPAHGLQLMRVGKLHHYLGNIEGAMVILRQAYEILRVTHSEKSPITTELSLKLEECRAEMNLS</sequence>